<evidence type="ECO:0000256" key="12">
    <source>
        <dbReference type="PIRSR" id="PIRSR006268-2"/>
    </source>
</evidence>
<sequence>MKHTDSTRCSRRAVLKRLGLVAGGLALAPTLRVLPALAAPALKQSSETRLQLGTMVEMTALAPSKDQARDAMAHAFAEIDRLAAIFSRFDDDAALAALNAHGRLDHAPDELLTVLDHSRLLTRQSQGAFDMTIAPVVALLERTHGEPDPADLRAALELVDAARLRQDANSLRLDAAGMAVTLDGIAKGYIADRAADELRRHGVAHFCINAGGDIRVQGSPEGLSGGRAWRVAIEDPDKGGRYPAVLSLADGAVATSGGYEIFFDAGKTAHHLVDPATGRSPRQVKSVSVQAPTVMQADGLATALSVMPPRQALALIAMLPQHECLLLTADGAHLSSSGWGRERV</sequence>
<dbReference type="Proteomes" id="UP000016587">
    <property type="component" value="Chromosome"/>
</dbReference>
<keyword evidence="13" id="KW-0449">Lipoprotein</keyword>
<evidence type="ECO:0000256" key="3">
    <source>
        <dbReference type="ARBA" id="ARBA00022630"/>
    </source>
</evidence>
<evidence type="ECO:0000313" key="13">
    <source>
        <dbReference type="EMBL" id="AGW13270.1"/>
    </source>
</evidence>
<name>T2G9K0_MEGG1</name>
<dbReference type="HOGENOM" id="CLU_044403_2_0_7"/>
<evidence type="ECO:0000256" key="9">
    <source>
        <dbReference type="ARBA" id="ARBA00031306"/>
    </source>
</evidence>
<comment type="cofactor">
    <cofactor evidence="12">
        <name>Mg(2+)</name>
        <dbReference type="ChEBI" id="CHEBI:18420"/>
    </cofactor>
    <cofactor evidence="12">
        <name>Mn(2+)</name>
        <dbReference type="ChEBI" id="CHEBI:29035"/>
    </cofactor>
    <text evidence="12">Magnesium. Can also use manganese.</text>
</comment>
<comment type="catalytic activity">
    <reaction evidence="10 11">
        <text>L-threonyl-[protein] + FAD = FMN-L-threonyl-[protein] + AMP + H(+)</text>
        <dbReference type="Rhea" id="RHEA:36847"/>
        <dbReference type="Rhea" id="RHEA-COMP:11060"/>
        <dbReference type="Rhea" id="RHEA-COMP:11061"/>
        <dbReference type="ChEBI" id="CHEBI:15378"/>
        <dbReference type="ChEBI" id="CHEBI:30013"/>
        <dbReference type="ChEBI" id="CHEBI:57692"/>
        <dbReference type="ChEBI" id="CHEBI:74257"/>
        <dbReference type="ChEBI" id="CHEBI:456215"/>
        <dbReference type="EC" id="2.7.1.180"/>
    </reaction>
</comment>
<dbReference type="InterPro" id="IPR006311">
    <property type="entry name" value="TAT_signal"/>
</dbReference>
<dbReference type="PROSITE" id="PS51318">
    <property type="entry name" value="TAT"/>
    <property type="match status" value="1"/>
</dbReference>
<reference evidence="13 14" key="1">
    <citation type="journal article" date="2013" name="J. Bacteriol.">
        <title>Roles of HynAB and Ech, the only two hydrogenases found in the model sulfate reducer Desulfovibrio gigas.</title>
        <authorList>
            <person name="Morais-Silva F.O."/>
            <person name="Santos C.I."/>
            <person name="Rodrigues R."/>
            <person name="Pereira I.A."/>
            <person name="Rodrigues-Pousada C."/>
        </authorList>
    </citation>
    <scope>NUCLEOTIDE SEQUENCE [LARGE SCALE GENOMIC DNA]</scope>
    <source>
        <strain evidence="14">ATCC 19364 / DSM 1382 / NCIMB 9332 / VKM B-1759</strain>
    </source>
</reference>
<comment type="similarity">
    <text evidence="11">Belongs to the ApbE family.</text>
</comment>
<keyword evidence="4 11" id="KW-0808">Transferase</keyword>
<evidence type="ECO:0000256" key="5">
    <source>
        <dbReference type="ARBA" id="ARBA00022723"/>
    </source>
</evidence>
<accession>T2G9K0</accession>
<dbReference type="PANTHER" id="PTHR30040">
    <property type="entry name" value="THIAMINE BIOSYNTHESIS LIPOPROTEIN APBE"/>
    <property type="match status" value="1"/>
</dbReference>
<reference evidence="14" key="2">
    <citation type="submission" date="2013-07" db="EMBL/GenBank/DDBJ databases">
        <authorList>
            <person name="Morais-Silva F.O."/>
            <person name="Rezende A.M."/>
            <person name="Pimentel C."/>
            <person name="Resende D.M."/>
            <person name="Santos C.I."/>
            <person name="Clemente C."/>
            <person name="de Oliveira L.M."/>
            <person name="da Silva S.M."/>
            <person name="Costa D.A."/>
            <person name="Varela-Raposo A."/>
            <person name="Horacio E.C.A."/>
            <person name="Matos M."/>
            <person name="Flores O."/>
            <person name="Ruiz J.C."/>
            <person name="Rodrigues-Pousada C."/>
        </authorList>
    </citation>
    <scope>NUCLEOTIDE SEQUENCE [LARGE SCALE GENOMIC DNA]</scope>
    <source>
        <strain evidence="14">ATCC 19364 / DSM 1382 / NCIMB 9332 / VKM B-1759</strain>
    </source>
</reference>
<dbReference type="PANTHER" id="PTHR30040:SF2">
    <property type="entry name" value="FAD:PROTEIN FMN TRANSFERASE"/>
    <property type="match status" value="1"/>
</dbReference>
<keyword evidence="7 11" id="KW-0460">Magnesium</keyword>
<protein>
    <recommendedName>
        <fullName evidence="2 11">FAD:protein FMN transferase</fullName>
        <ecNumber evidence="1 11">2.7.1.180</ecNumber>
    </recommendedName>
    <alternativeName>
        <fullName evidence="9 11">Flavin transferase</fullName>
    </alternativeName>
</protein>
<evidence type="ECO:0000256" key="2">
    <source>
        <dbReference type="ARBA" id="ARBA00016337"/>
    </source>
</evidence>
<proteinExistence type="inferred from homology"/>
<dbReference type="RefSeq" id="WP_021760073.1">
    <property type="nucleotide sequence ID" value="NC_022444.1"/>
</dbReference>
<organism evidence="13 14">
    <name type="scientific">Megalodesulfovibrio gigas (strain ATCC 19364 / DSM 1382 / NCIMB 9332 / VKM B-1759)</name>
    <name type="common">Desulfovibrio gigas</name>
    <dbReference type="NCBI Taxonomy" id="1121448"/>
    <lineage>
        <taxon>Bacteria</taxon>
        <taxon>Pseudomonadati</taxon>
        <taxon>Thermodesulfobacteriota</taxon>
        <taxon>Desulfovibrionia</taxon>
        <taxon>Desulfovibrionales</taxon>
        <taxon>Desulfovibrionaceae</taxon>
        <taxon>Megalodesulfovibrio</taxon>
    </lineage>
</organism>
<keyword evidence="8" id="KW-0411">Iron-sulfur</keyword>
<dbReference type="InterPro" id="IPR003374">
    <property type="entry name" value="ApbE-like_sf"/>
</dbReference>
<dbReference type="SUPFAM" id="SSF143631">
    <property type="entry name" value="ApbE-like"/>
    <property type="match status" value="1"/>
</dbReference>
<dbReference type="OrthoDB" id="9778595at2"/>
<keyword evidence="3 11" id="KW-0285">Flavoprotein</keyword>
<feature type="binding site" evidence="12">
    <location>
        <position position="184"/>
    </location>
    <ligand>
        <name>Mg(2+)</name>
        <dbReference type="ChEBI" id="CHEBI:18420"/>
    </ligand>
</feature>
<feature type="binding site" evidence="12">
    <location>
        <position position="298"/>
    </location>
    <ligand>
        <name>Mg(2+)</name>
        <dbReference type="ChEBI" id="CHEBI:18420"/>
    </ligand>
</feature>
<keyword evidence="5 11" id="KW-0479">Metal-binding</keyword>
<evidence type="ECO:0000256" key="10">
    <source>
        <dbReference type="ARBA" id="ARBA00048540"/>
    </source>
</evidence>
<evidence type="ECO:0000256" key="7">
    <source>
        <dbReference type="ARBA" id="ARBA00022842"/>
    </source>
</evidence>
<dbReference type="InterPro" id="IPR024932">
    <property type="entry name" value="ApbE"/>
</dbReference>
<keyword evidence="6 11" id="KW-0274">FAD</keyword>
<keyword evidence="14" id="KW-1185">Reference proteome</keyword>
<evidence type="ECO:0000256" key="1">
    <source>
        <dbReference type="ARBA" id="ARBA00011955"/>
    </source>
</evidence>
<evidence type="ECO:0000256" key="6">
    <source>
        <dbReference type="ARBA" id="ARBA00022827"/>
    </source>
</evidence>
<feature type="binding site" evidence="12">
    <location>
        <position position="302"/>
    </location>
    <ligand>
        <name>Mg(2+)</name>
        <dbReference type="ChEBI" id="CHEBI:18420"/>
    </ligand>
</feature>
<dbReference type="Pfam" id="PF02424">
    <property type="entry name" value="ApbE"/>
    <property type="match status" value="1"/>
</dbReference>
<evidence type="ECO:0000256" key="11">
    <source>
        <dbReference type="PIRNR" id="PIRNR006268"/>
    </source>
</evidence>
<evidence type="ECO:0000313" key="14">
    <source>
        <dbReference type="Proteomes" id="UP000016587"/>
    </source>
</evidence>
<dbReference type="GO" id="GO:0051536">
    <property type="term" value="F:iron-sulfur cluster binding"/>
    <property type="evidence" value="ECO:0007669"/>
    <property type="project" value="UniProtKB-KW"/>
</dbReference>
<gene>
    <name evidence="13" type="primary">rnfF</name>
    <name evidence="13" type="ORF">DGI_1425</name>
</gene>
<dbReference type="EMBL" id="CP006585">
    <property type="protein sequence ID" value="AGW13270.1"/>
    <property type="molecule type" value="Genomic_DNA"/>
</dbReference>
<dbReference type="GO" id="GO:0046872">
    <property type="term" value="F:metal ion binding"/>
    <property type="evidence" value="ECO:0007669"/>
    <property type="project" value="UniProtKB-UniRule"/>
</dbReference>
<evidence type="ECO:0000256" key="4">
    <source>
        <dbReference type="ARBA" id="ARBA00022679"/>
    </source>
</evidence>
<dbReference type="STRING" id="1121448.DGI_1425"/>
<dbReference type="AlphaFoldDB" id="T2G9K0"/>
<dbReference type="EC" id="2.7.1.180" evidence="1 11"/>
<keyword evidence="8" id="KW-0408">Iron</keyword>
<dbReference type="KEGG" id="dgg:DGI_1425"/>
<dbReference type="PATRIC" id="fig|1121448.10.peg.1422"/>
<dbReference type="GO" id="GO:0016740">
    <property type="term" value="F:transferase activity"/>
    <property type="evidence" value="ECO:0007669"/>
    <property type="project" value="UniProtKB-UniRule"/>
</dbReference>
<dbReference type="PIRSF" id="PIRSF006268">
    <property type="entry name" value="ApbE"/>
    <property type="match status" value="1"/>
</dbReference>
<dbReference type="eggNOG" id="COG1477">
    <property type="taxonomic scope" value="Bacteria"/>
</dbReference>
<evidence type="ECO:0000256" key="8">
    <source>
        <dbReference type="ARBA" id="ARBA00023014"/>
    </source>
</evidence>
<dbReference type="Gene3D" id="3.10.520.10">
    <property type="entry name" value="ApbE-like domains"/>
    <property type="match status" value="1"/>
</dbReference>